<evidence type="ECO:0000313" key="2">
    <source>
        <dbReference type="Proteomes" id="UP001501585"/>
    </source>
</evidence>
<name>A0ABP5EZ63_9ACTN</name>
<dbReference type="EMBL" id="BAAAPC010000019">
    <property type="protein sequence ID" value="GAA2009052.1"/>
    <property type="molecule type" value="Genomic_DNA"/>
</dbReference>
<dbReference type="Proteomes" id="UP001501585">
    <property type="component" value="Unassembled WGS sequence"/>
</dbReference>
<sequence>MALTARAARILHFPHGVDELEDPTSARVRDAADVNLFRHAYETLRPTRPSANAHHVRFTSPSNTAVSVWPLADPPRDWEVPT</sequence>
<reference evidence="2" key="1">
    <citation type="journal article" date="2019" name="Int. J. Syst. Evol. Microbiol.">
        <title>The Global Catalogue of Microorganisms (GCM) 10K type strain sequencing project: providing services to taxonomists for standard genome sequencing and annotation.</title>
        <authorList>
            <consortium name="The Broad Institute Genomics Platform"/>
            <consortium name="The Broad Institute Genome Sequencing Center for Infectious Disease"/>
            <person name="Wu L."/>
            <person name="Ma J."/>
        </authorList>
    </citation>
    <scope>NUCLEOTIDE SEQUENCE [LARGE SCALE GENOMIC DNA]</scope>
    <source>
        <strain evidence="2">JCM 15313</strain>
    </source>
</reference>
<keyword evidence="2" id="KW-1185">Reference proteome</keyword>
<comment type="caution">
    <text evidence="1">The sequence shown here is derived from an EMBL/GenBank/DDBJ whole genome shotgun (WGS) entry which is preliminary data.</text>
</comment>
<proteinExistence type="predicted"/>
<gene>
    <name evidence="1" type="ORF">GCM10009799_41090</name>
</gene>
<protein>
    <submittedName>
        <fullName evidence="1">Uncharacterized protein</fullName>
    </submittedName>
</protein>
<organism evidence="1 2">
    <name type="scientific">Nocardiopsis rhodophaea</name>
    <dbReference type="NCBI Taxonomy" id="280238"/>
    <lineage>
        <taxon>Bacteria</taxon>
        <taxon>Bacillati</taxon>
        <taxon>Actinomycetota</taxon>
        <taxon>Actinomycetes</taxon>
        <taxon>Streptosporangiales</taxon>
        <taxon>Nocardiopsidaceae</taxon>
        <taxon>Nocardiopsis</taxon>
    </lineage>
</organism>
<evidence type="ECO:0000313" key="1">
    <source>
        <dbReference type="EMBL" id="GAA2009052.1"/>
    </source>
</evidence>
<accession>A0ABP5EZ63</accession>